<gene>
    <name evidence="9" type="ORF">K469DRAFT_665418</name>
</gene>
<organism evidence="9 10">
    <name type="scientific">Zopfia rhizophila CBS 207.26</name>
    <dbReference type="NCBI Taxonomy" id="1314779"/>
    <lineage>
        <taxon>Eukaryota</taxon>
        <taxon>Fungi</taxon>
        <taxon>Dikarya</taxon>
        <taxon>Ascomycota</taxon>
        <taxon>Pezizomycotina</taxon>
        <taxon>Dothideomycetes</taxon>
        <taxon>Dothideomycetes incertae sedis</taxon>
        <taxon>Zopfiaceae</taxon>
        <taxon>Zopfia</taxon>
    </lineage>
</organism>
<dbReference type="GO" id="GO:0004497">
    <property type="term" value="F:monooxygenase activity"/>
    <property type="evidence" value="ECO:0007669"/>
    <property type="project" value="UniProtKB-KW"/>
</dbReference>
<keyword evidence="8" id="KW-0812">Transmembrane</keyword>
<dbReference type="Pfam" id="PF00067">
    <property type="entry name" value="p450"/>
    <property type="match status" value="1"/>
</dbReference>
<comment type="similarity">
    <text evidence="2">Belongs to the cytochrome P450 family.</text>
</comment>
<keyword evidence="8" id="KW-1133">Transmembrane helix</keyword>
<evidence type="ECO:0000313" key="10">
    <source>
        <dbReference type="Proteomes" id="UP000800200"/>
    </source>
</evidence>
<accession>A0A6A6E061</accession>
<evidence type="ECO:0000313" key="9">
    <source>
        <dbReference type="EMBL" id="KAF2185204.1"/>
    </source>
</evidence>
<reference evidence="9" key="1">
    <citation type="journal article" date="2020" name="Stud. Mycol.">
        <title>101 Dothideomycetes genomes: a test case for predicting lifestyles and emergence of pathogens.</title>
        <authorList>
            <person name="Haridas S."/>
            <person name="Albert R."/>
            <person name="Binder M."/>
            <person name="Bloem J."/>
            <person name="Labutti K."/>
            <person name="Salamov A."/>
            <person name="Andreopoulos B."/>
            <person name="Baker S."/>
            <person name="Barry K."/>
            <person name="Bills G."/>
            <person name="Bluhm B."/>
            <person name="Cannon C."/>
            <person name="Castanera R."/>
            <person name="Culley D."/>
            <person name="Daum C."/>
            <person name="Ezra D."/>
            <person name="Gonzalez J."/>
            <person name="Henrissat B."/>
            <person name="Kuo A."/>
            <person name="Liang C."/>
            <person name="Lipzen A."/>
            <person name="Lutzoni F."/>
            <person name="Magnuson J."/>
            <person name="Mondo S."/>
            <person name="Nolan M."/>
            <person name="Ohm R."/>
            <person name="Pangilinan J."/>
            <person name="Park H.-J."/>
            <person name="Ramirez L."/>
            <person name="Alfaro M."/>
            <person name="Sun H."/>
            <person name="Tritt A."/>
            <person name="Yoshinaga Y."/>
            <person name="Zwiers L.-H."/>
            <person name="Turgeon B."/>
            <person name="Goodwin S."/>
            <person name="Spatafora J."/>
            <person name="Crous P."/>
            <person name="Grigoriev I."/>
        </authorList>
    </citation>
    <scope>NUCLEOTIDE SEQUENCE</scope>
    <source>
        <strain evidence="9">CBS 207.26</strain>
    </source>
</reference>
<dbReference type="AlphaFoldDB" id="A0A6A6E061"/>
<evidence type="ECO:0000256" key="5">
    <source>
        <dbReference type="ARBA" id="ARBA00023004"/>
    </source>
</evidence>
<keyword evidence="3 7" id="KW-0479">Metal-binding</keyword>
<dbReference type="EMBL" id="ML994634">
    <property type="protein sequence ID" value="KAF2185204.1"/>
    <property type="molecule type" value="Genomic_DNA"/>
</dbReference>
<evidence type="ECO:0000256" key="1">
    <source>
        <dbReference type="ARBA" id="ARBA00001971"/>
    </source>
</evidence>
<name>A0A6A6E061_9PEZI</name>
<dbReference type="CDD" id="cd11041">
    <property type="entry name" value="CYP503A1-like"/>
    <property type="match status" value="1"/>
</dbReference>
<evidence type="ECO:0000256" key="2">
    <source>
        <dbReference type="ARBA" id="ARBA00010617"/>
    </source>
</evidence>
<feature type="binding site" description="axial binding residue" evidence="7">
    <location>
        <position position="446"/>
    </location>
    <ligand>
        <name>heme</name>
        <dbReference type="ChEBI" id="CHEBI:30413"/>
    </ligand>
    <ligandPart>
        <name>Fe</name>
        <dbReference type="ChEBI" id="CHEBI:18248"/>
    </ligandPart>
</feature>
<keyword evidence="8" id="KW-0472">Membrane</keyword>
<protein>
    <submittedName>
        <fullName evidence="9">Putative cytochrome P450 monooxygenase</fullName>
    </submittedName>
</protein>
<dbReference type="GO" id="GO:0005506">
    <property type="term" value="F:iron ion binding"/>
    <property type="evidence" value="ECO:0007669"/>
    <property type="project" value="InterPro"/>
</dbReference>
<feature type="transmembrane region" description="Helical" evidence="8">
    <location>
        <begin position="6"/>
        <end position="25"/>
    </location>
</feature>
<evidence type="ECO:0000256" key="3">
    <source>
        <dbReference type="ARBA" id="ARBA00022723"/>
    </source>
</evidence>
<dbReference type="PANTHER" id="PTHR46206">
    <property type="entry name" value="CYTOCHROME P450"/>
    <property type="match status" value="1"/>
</dbReference>
<sequence>MEQLYSFYFLPMLVGLFVPIVRQFLIRIGNRAVEAPVVGKRSSLTARYDFYKNAGILVQEGYSKFKTRMFKLSSDDILVLPNKYVEELRHMPEERVSSIQANIDNFEGLYSTTSILLEGHLHTETIQSKLTPRLGLLVPTTQIELERGLQIEIPLNGKDGYNRLKAFHLVLRLVSYIAARHFVGIEMCRNEDWLSTAMKYTENAFRTIIFLRIFPDWMKPVVALVNPFAYRVNAALRNAKRLIIPLINERRRKQRDAANGPGYEKPNDLLQWMMDRANGADGRPDKLAHRLLILTLAAVHTTSMAATQTLFDLCVHPEYIEPLREELLAAMDKTEGKITKQTLNQLRRLDSFMRESQRLSPPSLLGFKRAVKTPVTLSDGTYLPKGVHLMMPIAPVVTDPEVTPEPMHFDGFRHYKNRQRPGEANKHQFATTSDTNLHFGHGKYACPGRFFASNTIKLLLANLLLRYEFRFPEGVVERPGNICLHEYVFPNPEAEVEFCLKKHVK</sequence>
<evidence type="ECO:0000256" key="6">
    <source>
        <dbReference type="ARBA" id="ARBA00023033"/>
    </source>
</evidence>
<proteinExistence type="inferred from homology"/>
<dbReference type="OrthoDB" id="1844152at2759"/>
<comment type="cofactor">
    <cofactor evidence="1 7">
        <name>heme</name>
        <dbReference type="ChEBI" id="CHEBI:30413"/>
    </cofactor>
</comment>
<keyword evidence="4" id="KW-0560">Oxidoreductase</keyword>
<dbReference type="InterPro" id="IPR002403">
    <property type="entry name" value="Cyt_P450_E_grp-IV"/>
</dbReference>
<dbReference type="Proteomes" id="UP000800200">
    <property type="component" value="Unassembled WGS sequence"/>
</dbReference>
<dbReference type="Gene3D" id="1.10.630.10">
    <property type="entry name" value="Cytochrome P450"/>
    <property type="match status" value="1"/>
</dbReference>
<evidence type="ECO:0000256" key="4">
    <source>
        <dbReference type="ARBA" id="ARBA00023002"/>
    </source>
</evidence>
<keyword evidence="10" id="KW-1185">Reference proteome</keyword>
<dbReference type="InterPro" id="IPR001128">
    <property type="entry name" value="Cyt_P450"/>
</dbReference>
<dbReference type="SUPFAM" id="SSF48264">
    <property type="entry name" value="Cytochrome P450"/>
    <property type="match status" value="1"/>
</dbReference>
<dbReference type="InterPro" id="IPR036396">
    <property type="entry name" value="Cyt_P450_sf"/>
</dbReference>
<evidence type="ECO:0000256" key="8">
    <source>
        <dbReference type="SAM" id="Phobius"/>
    </source>
</evidence>
<dbReference type="GO" id="GO:0020037">
    <property type="term" value="F:heme binding"/>
    <property type="evidence" value="ECO:0007669"/>
    <property type="project" value="InterPro"/>
</dbReference>
<dbReference type="GO" id="GO:0016705">
    <property type="term" value="F:oxidoreductase activity, acting on paired donors, with incorporation or reduction of molecular oxygen"/>
    <property type="evidence" value="ECO:0007669"/>
    <property type="project" value="InterPro"/>
</dbReference>
<evidence type="ECO:0000256" key="7">
    <source>
        <dbReference type="PIRSR" id="PIRSR602403-1"/>
    </source>
</evidence>
<dbReference type="PANTHER" id="PTHR46206:SF6">
    <property type="entry name" value="CYTOCHROME P450 MONOOXYGENASE AN1598-RELATED"/>
    <property type="match status" value="1"/>
</dbReference>
<keyword evidence="7" id="KW-0349">Heme</keyword>
<keyword evidence="6 9" id="KW-0503">Monooxygenase</keyword>
<dbReference type="PRINTS" id="PR00465">
    <property type="entry name" value="EP450IV"/>
</dbReference>
<keyword evidence="5 7" id="KW-0408">Iron</keyword>